<dbReference type="PANTHER" id="PTHR30558:SF3">
    <property type="entry name" value="BIOPOLYMER TRANSPORT PROTEIN EXBD-RELATED"/>
    <property type="match status" value="1"/>
</dbReference>
<comment type="subcellular location">
    <subcellularLocation>
        <location evidence="1">Cell membrane</location>
        <topology evidence="1">Single-pass membrane protein</topology>
    </subcellularLocation>
    <subcellularLocation>
        <location evidence="7">Cell membrane</location>
        <topology evidence="7">Single-pass type II membrane protein</topology>
    </subcellularLocation>
</comment>
<keyword evidence="6 8" id="KW-0472">Membrane</keyword>
<dbReference type="InterPro" id="IPR003400">
    <property type="entry name" value="ExbD"/>
</dbReference>
<evidence type="ECO:0000256" key="8">
    <source>
        <dbReference type="SAM" id="Phobius"/>
    </source>
</evidence>
<reference evidence="9 10" key="1">
    <citation type="journal article" date="2020" name="Microb. Ecol.">
        <title>Ecogenomics of the Marine Benthic Filamentous Cyanobacterium Adonisia.</title>
        <authorList>
            <person name="Walter J.M."/>
            <person name="Coutinho F.H."/>
            <person name="Leomil L."/>
            <person name="Hargreaves P.I."/>
            <person name="Campeao M.E."/>
            <person name="Vieira V.V."/>
            <person name="Silva B.S."/>
            <person name="Fistarol G.O."/>
            <person name="Salomon P.S."/>
            <person name="Sawabe T."/>
            <person name="Mino S."/>
            <person name="Hosokawa M."/>
            <person name="Miyashita H."/>
            <person name="Maruyama F."/>
            <person name="van Verk M.C."/>
            <person name="Dutilh B.E."/>
            <person name="Thompson C.C."/>
            <person name="Thompson F.L."/>
        </authorList>
    </citation>
    <scope>NUCLEOTIDE SEQUENCE [LARGE SCALE GENOMIC DNA]</scope>
    <source>
        <strain evidence="9 10">CCMR0081</strain>
    </source>
</reference>
<evidence type="ECO:0000256" key="4">
    <source>
        <dbReference type="ARBA" id="ARBA00022692"/>
    </source>
</evidence>
<dbReference type="AlphaFoldDB" id="A0A6M0RL02"/>
<dbReference type="Proteomes" id="UP000481033">
    <property type="component" value="Unassembled WGS sequence"/>
</dbReference>
<keyword evidence="5 8" id="KW-1133">Transmembrane helix</keyword>
<evidence type="ECO:0000256" key="2">
    <source>
        <dbReference type="ARBA" id="ARBA00005811"/>
    </source>
</evidence>
<protein>
    <submittedName>
        <fullName evidence="9">Biopolymer transporter ExbD</fullName>
    </submittedName>
</protein>
<dbReference type="RefSeq" id="WP_163664978.1">
    <property type="nucleotide sequence ID" value="NZ_QXHD01000004.1"/>
</dbReference>
<dbReference type="GO" id="GO:0015031">
    <property type="term" value="P:protein transport"/>
    <property type="evidence" value="ECO:0007669"/>
    <property type="project" value="UniProtKB-KW"/>
</dbReference>
<evidence type="ECO:0000313" key="9">
    <source>
        <dbReference type="EMBL" id="NEZ56885.1"/>
    </source>
</evidence>
<keyword evidence="4 7" id="KW-0812">Transmembrane</keyword>
<sequence>MHILDNEQEDEFEINILPMIDVIFAILAFFIVSTLFLTRTEGLPVNLPTTDTSEPQDPADFTVTIQPDGSLFLDDASVTEETLRERIQVQLEPEQAVLITIKADEQTYHGKVITVMDELRTIEGASLGIATLPKPASPNAVENR</sequence>
<evidence type="ECO:0000256" key="3">
    <source>
        <dbReference type="ARBA" id="ARBA00022475"/>
    </source>
</evidence>
<comment type="caution">
    <text evidence="9">The sequence shown here is derived from an EMBL/GenBank/DDBJ whole genome shotgun (WGS) entry which is preliminary data.</text>
</comment>
<comment type="similarity">
    <text evidence="2 7">Belongs to the ExbD/TolR family.</text>
</comment>
<dbReference type="GO" id="GO:0022857">
    <property type="term" value="F:transmembrane transporter activity"/>
    <property type="evidence" value="ECO:0007669"/>
    <property type="project" value="InterPro"/>
</dbReference>
<gene>
    <name evidence="9" type="ORF">DXZ20_14595</name>
</gene>
<keyword evidence="7" id="KW-0813">Transport</keyword>
<evidence type="ECO:0000256" key="5">
    <source>
        <dbReference type="ARBA" id="ARBA00022989"/>
    </source>
</evidence>
<dbReference type="GO" id="GO:0005886">
    <property type="term" value="C:plasma membrane"/>
    <property type="evidence" value="ECO:0007669"/>
    <property type="project" value="UniProtKB-SubCell"/>
</dbReference>
<organism evidence="9 10">
    <name type="scientific">Adonisia turfae CCMR0081</name>
    <dbReference type="NCBI Taxonomy" id="2292702"/>
    <lineage>
        <taxon>Bacteria</taxon>
        <taxon>Bacillati</taxon>
        <taxon>Cyanobacteriota</taxon>
        <taxon>Adonisia</taxon>
        <taxon>Adonisia turfae</taxon>
    </lineage>
</organism>
<name>A0A6M0RL02_9CYAN</name>
<evidence type="ECO:0000313" key="10">
    <source>
        <dbReference type="Proteomes" id="UP000481033"/>
    </source>
</evidence>
<feature type="transmembrane region" description="Helical" evidence="8">
    <location>
        <begin position="16"/>
        <end position="37"/>
    </location>
</feature>
<dbReference type="PANTHER" id="PTHR30558">
    <property type="entry name" value="EXBD MEMBRANE COMPONENT OF PMF-DRIVEN MACROMOLECULE IMPORT SYSTEM"/>
    <property type="match status" value="1"/>
</dbReference>
<keyword evidence="10" id="KW-1185">Reference proteome</keyword>
<evidence type="ECO:0000256" key="1">
    <source>
        <dbReference type="ARBA" id="ARBA00004162"/>
    </source>
</evidence>
<dbReference type="Pfam" id="PF02472">
    <property type="entry name" value="ExbD"/>
    <property type="match status" value="1"/>
</dbReference>
<dbReference type="Gene3D" id="3.30.420.270">
    <property type="match status" value="1"/>
</dbReference>
<evidence type="ECO:0000256" key="6">
    <source>
        <dbReference type="ARBA" id="ARBA00023136"/>
    </source>
</evidence>
<keyword evidence="3" id="KW-1003">Cell membrane</keyword>
<proteinExistence type="inferred from homology"/>
<dbReference type="EMBL" id="QXHD01000004">
    <property type="protein sequence ID" value="NEZ56885.1"/>
    <property type="molecule type" value="Genomic_DNA"/>
</dbReference>
<keyword evidence="7" id="KW-0653">Protein transport</keyword>
<accession>A0A6M0RL02</accession>
<evidence type="ECO:0000256" key="7">
    <source>
        <dbReference type="RuleBase" id="RU003879"/>
    </source>
</evidence>